<sequence length="73" mass="7692">MAAYASCVHQRALALQSGADATSAALWPLSVDGLLLLATVGYLNPTCHVSRHLTERAAMSSSSPPPLKRSRSE</sequence>
<dbReference type="AlphaFoldDB" id="A0AB39SR56"/>
<gene>
    <name evidence="2" type="ORF">AB5J50_45700</name>
</gene>
<name>A0AB39SR56_9ACTN</name>
<dbReference type="Pfam" id="PF10935">
    <property type="entry name" value="DUF2637"/>
    <property type="match status" value="1"/>
</dbReference>
<protein>
    <submittedName>
        <fullName evidence="2">DUF2637 domain-containing protein</fullName>
    </submittedName>
</protein>
<dbReference type="RefSeq" id="WP_369265695.1">
    <property type="nucleotide sequence ID" value="NZ_CP163440.1"/>
</dbReference>
<organism evidence="2">
    <name type="scientific">Streptomyces sp. R35</name>
    <dbReference type="NCBI Taxonomy" id="3238630"/>
    <lineage>
        <taxon>Bacteria</taxon>
        <taxon>Bacillati</taxon>
        <taxon>Actinomycetota</taxon>
        <taxon>Actinomycetes</taxon>
        <taxon>Kitasatosporales</taxon>
        <taxon>Streptomycetaceae</taxon>
        <taxon>Streptomyces</taxon>
    </lineage>
</organism>
<feature type="region of interest" description="Disordered" evidence="1">
    <location>
        <begin position="54"/>
        <end position="73"/>
    </location>
</feature>
<proteinExistence type="predicted"/>
<accession>A0AB39SR56</accession>
<evidence type="ECO:0000313" key="2">
    <source>
        <dbReference type="EMBL" id="XDQ68958.1"/>
    </source>
</evidence>
<evidence type="ECO:0000256" key="1">
    <source>
        <dbReference type="SAM" id="MobiDB-lite"/>
    </source>
</evidence>
<dbReference type="EMBL" id="CP163440">
    <property type="protein sequence ID" value="XDQ68958.1"/>
    <property type="molecule type" value="Genomic_DNA"/>
</dbReference>
<reference evidence="2" key="1">
    <citation type="submission" date="2024-07" db="EMBL/GenBank/DDBJ databases">
        <authorList>
            <person name="Yu S.T."/>
        </authorList>
    </citation>
    <scope>NUCLEOTIDE SEQUENCE</scope>
    <source>
        <strain evidence="2">R35</strain>
    </source>
</reference>
<dbReference type="InterPro" id="IPR021235">
    <property type="entry name" value="DUF2637"/>
</dbReference>